<protein>
    <submittedName>
        <fullName evidence="1">Sporulation protein</fullName>
    </submittedName>
</protein>
<comment type="caution">
    <text evidence="1">The sequence shown here is derived from an EMBL/GenBank/DDBJ whole genome shotgun (WGS) entry which is preliminary data.</text>
</comment>
<dbReference type="Pfam" id="PF07070">
    <property type="entry name" value="Spo0M"/>
    <property type="match status" value="1"/>
</dbReference>
<sequence>MSLLKKTLSNLGIGEAKVDAEVTDHVLCPGQSKTMTVHLYGGSSSQRIESVKVNLQCWYWSEPGLSSMEEDQDTAVATREQSWYSLWQWQQSRSFELGGGQRQDLSVDVTVPWNTPLTIDESKLWLESTIIDERGKQTVEYQSLTVRPDALMDSIFSYLESLGFRLRQVRCEACDGLWSPFGQTFEWVPIDGPFHGYLRELTIFMCRDQDTLQLWFDIDRRQRGEVTMFGSAVAQGHYLRHVSLHAELSHADVVEQLAAVFAHCESEVVFS</sequence>
<dbReference type="EMBL" id="JBHRSE010000055">
    <property type="protein sequence ID" value="MFC3023801.1"/>
    <property type="molecule type" value="Genomic_DNA"/>
</dbReference>
<gene>
    <name evidence="1" type="ORF">ACFODT_08180</name>
</gene>
<reference evidence="2" key="1">
    <citation type="journal article" date="2019" name="Int. J. Syst. Evol. Microbiol.">
        <title>The Global Catalogue of Microorganisms (GCM) 10K type strain sequencing project: providing services to taxonomists for standard genome sequencing and annotation.</title>
        <authorList>
            <consortium name="The Broad Institute Genomics Platform"/>
            <consortium name="The Broad Institute Genome Sequencing Center for Infectious Disease"/>
            <person name="Wu L."/>
            <person name="Ma J."/>
        </authorList>
    </citation>
    <scope>NUCLEOTIDE SEQUENCE [LARGE SCALE GENOMIC DNA]</scope>
    <source>
        <strain evidence="2">KCTC 62784</strain>
    </source>
</reference>
<name>A0ABV7C983_9VIBR</name>
<dbReference type="RefSeq" id="WP_123015053.1">
    <property type="nucleotide sequence ID" value="NZ_AP024911.1"/>
</dbReference>
<dbReference type="PANTHER" id="PTHR40053:SF1">
    <property type="entry name" value="SPORULATION-CONTROL PROTEIN SPO0M"/>
    <property type="match status" value="1"/>
</dbReference>
<proteinExistence type="predicted"/>
<dbReference type="InterPro" id="IPR009776">
    <property type="entry name" value="Spore_0_M"/>
</dbReference>
<accession>A0ABV7C983</accession>
<dbReference type="PANTHER" id="PTHR40053">
    <property type="entry name" value="SPORULATION-CONTROL PROTEIN SPO0M"/>
    <property type="match status" value="1"/>
</dbReference>
<dbReference type="Proteomes" id="UP001595384">
    <property type="component" value="Unassembled WGS sequence"/>
</dbReference>
<organism evidence="1 2">
    <name type="scientific">Vibrio zhugei</name>
    <dbReference type="NCBI Taxonomy" id="2479546"/>
    <lineage>
        <taxon>Bacteria</taxon>
        <taxon>Pseudomonadati</taxon>
        <taxon>Pseudomonadota</taxon>
        <taxon>Gammaproteobacteria</taxon>
        <taxon>Vibrionales</taxon>
        <taxon>Vibrionaceae</taxon>
        <taxon>Vibrio</taxon>
    </lineage>
</organism>
<keyword evidence="2" id="KW-1185">Reference proteome</keyword>
<evidence type="ECO:0000313" key="1">
    <source>
        <dbReference type="EMBL" id="MFC3023801.1"/>
    </source>
</evidence>
<evidence type="ECO:0000313" key="2">
    <source>
        <dbReference type="Proteomes" id="UP001595384"/>
    </source>
</evidence>